<comment type="caution">
    <text evidence="1">The sequence shown here is derived from an EMBL/GenBank/DDBJ whole genome shotgun (WGS) entry which is preliminary data.</text>
</comment>
<protein>
    <submittedName>
        <fullName evidence="1">Uncharacterized protein</fullName>
    </submittedName>
</protein>
<organism evidence="1 2">
    <name type="scientific">Candidatus Niyogibacteria bacterium RIFCSPLOWO2_01_FULL_45_48</name>
    <dbReference type="NCBI Taxonomy" id="1801724"/>
    <lineage>
        <taxon>Bacteria</taxon>
        <taxon>Candidatus Niyogiibacteriota</taxon>
    </lineage>
</organism>
<name>A0A1G2EWS2_9BACT</name>
<gene>
    <name evidence="1" type="ORF">A2931_04560</name>
</gene>
<dbReference type="AlphaFoldDB" id="A0A1G2EWS2"/>
<dbReference type="Proteomes" id="UP000177486">
    <property type="component" value="Unassembled WGS sequence"/>
</dbReference>
<dbReference type="EMBL" id="MHMQ01000024">
    <property type="protein sequence ID" value="OGZ30255.1"/>
    <property type="molecule type" value="Genomic_DNA"/>
</dbReference>
<evidence type="ECO:0000313" key="2">
    <source>
        <dbReference type="Proteomes" id="UP000177486"/>
    </source>
</evidence>
<sequence>MMKDHNHDLVHALSEKNDAVWRYEKEYLKNAEGCDSCTQMWRKMRDDDNKHIEMLVAEVKKHASENRFD</sequence>
<proteinExistence type="predicted"/>
<accession>A0A1G2EWS2</accession>
<reference evidence="1 2" key="1">
    <citation type="journal article" date="2016" name="Nat. Commun.">
        <title>Thousands of microbial genomes shed light on interconnected biogeochemical processes in an aquifer system.</title>
        <authorList>
            <person name="Anantharaman K."/>
            <person name="Brown C.T."/>
            <person name="Hug L.A."/>
            <person name="Sharon I."/>
            <person name="Castelle C.J."/>
            <person name="Probst A.J."/>
            <person name="Thomas B.C."/>
            <person name="Singh A."/>
            <person name="Wilkins M.J."/>
            <person name="Karaoz U."/>
            <person name="Brodie E.L."/>
            <person name="Williams K.H."/>
            <person name="Hubbard S.S."/>
            <person name="Banfield J.F."/>
        </authorList>
    </citation>
    <scope>NUCLEOTIDE SEQUENCE [LARGE SCALE GENOMIC DNA]</scope>
</reference>
<evidence type="ECO:0000313" key="1">
    <source>
        <dbReference type="EMBL" id="OGZ30255.1"/>
    </source>
</evidence>